<dbReference type="Proteomes" id="UP000316621">
    <property type="component" value="Chromosome 6"/>
</dbReference>
<evidence type="ECO:0000313" key="4">
    <source>
        <dbReference type="Proteomes" id="UP000316621"/>
    </source>
</evidence>
<dbReference type="PANTHER" id="PTHR47926">
    <property type="entry name" value="PENTATRICOPEPTIDE REPEAT-CONTAINING PROTEIN"/>
    <property type="match status" value="1"/>
</dbReference>
<name>A0A4Y7JZV1_PAPSO</name>
<dbReference type="InterPro" id="IPR002885">
    <property type="entry name" value="PPR_rpt"/>
</dbReference>
<dbReference type="AlphaFoldDB" id="A0A4Y7JZV1"/>
<evidence type="ECO:0008006" key="5">
    <source>
        <dbReference type="Google" id="ProtNLM"/>
    </source>
</evidence>
<dbReference type="InterPro" id="IPR046960">
    <property type="entry name" value="PPR_At4g14850-like_plant"/>
</dbReference>
<dbReference type="GO" id="GO:0009451">
    <property type="term" value="P:RNA modification"/>
    <property type="evidence" value="ECO:0007669"/>
    <property type="project" value="InterPro"/>
</dbReference>
<dbReference type="Gene3D" id="1.25.40.10">
    <property type="entry name" value="Tetratricopeptide repeat domain"/>
    <property type="match status" value="1"/>
</dbReference>
<dbReference type="InterPro" id="IPR011990">
    <property type="entry name" value="TPR-like_helical_dom_sf"/>
</dbReference>
<keyword evidence="1" id="KW-0677">Repeat</keyword>
<dbReference type="OMA" id="VCAREHF"/>
<dbReference type="EMBL" id="CM010720">
    <property type="protein sequence ID" value="RZC66096.1"/>
    <property type="molecule type" value="Genomic_DNA"/>
</dbReference>
<dbReference type="GO" id="GO:0003723">
    <property type="term" value="F:RNA binding"/>
    <property type="evidence" value="ECO:0007669"/>
    <property type="project" value="InterPro"/>
</dbReference>
<evidence type="ECO:0000256" key="1">
    <source>
        <dbReference type="ARBA" id="ARBA00022737"/>
    </source>
</evidence>
<feature type="repeat" description="PPR" evidence="2">
    <location>
        <begin position="22"/>
        <end position="56"/>
    </location>
</feature>
<evidence type="ECO:0000313" key="3">
    <source>
        <dbReference type="EMBL" id="RZC66096.1"/>
    </source>
</evidence>
<sequence length="85" mass="9505">MFAKCGDLESASLMFNQLRKKCIITWTSVVAGLAFNGQCKEALALFDEICLERIQPHDVIFIAVLSACTHGGLVEKGQWVYRRIT</sequence>
<reference evidence="3 4" key="1">
    <citation type="journal article" date="2018" name="Science">
        <title>The opium poppy genome and morphinan production.</title>
        <authorList>
            <person name="Guo L."/>
            <person name="Winzer T."/>
            <person name="Yang X."/>
            <person name="Li Y."/>
            <person name="Ning Z."/>
            <person name="He Z."/>
            <person name="Teodor R."/>
            <person name="Lu Y."/>
            <person name="Bowser T.A."/>
            <person name="Graham I.A."/>
            <person name="Ye K."/>
        </authorList>
    </citation>
    <scope>NUCLEOTIDE SEQUENCE [LARGE SCALE GENOMIC DNA]</scope>
    <source>
        <strain evidence="4">cv. HN1</strain>
        <tissue evidence="3">Leaves</tissue>
    </source>
</reference>
<dbReference type="NCBIfam" id="TIGR00756">
    <property type="entry name" value="PPR"/>
    <property type="match status" value="1"/>
</dbReference>
<gene>
    <name evidence="3" type="ORF">C5167_009779</name>
</gene>
<keyword evidence="4" id="KW-1185">Reference proteome</keyword>
<dbReference type="Pfam" id="PF01535">
    <property type="entry name" value="PPR"/>
    <property type="match status" value="2"/>
</dbReference>
<protein>
    <recommendedName>
        <fullName evidence="5">Pentatricopeptide repeat-containing protein</fullName>
    </recommendedName>
</protein>
<organism evidence="3 4">
    <name type="scientific">Papaver somniferum</name>
    <name type="common">Opium poppy</name>
    <dbReference type="NCBI Taxonomy" id="3469"/>
    <lineage>
        <taxon>Eukaryota</taxon>
        <taxon>Viridiplantae</taxon>
        <taxon>Streptophyta</taxon>
        <taxon>Embryophyta</taxon>
        <taxon>Tracheophyta</taxon>
        <taxon>Spermatophyta</taxon>
        <taxon>Magnoliopsida</taxon>
        <taxon>Ranunculales</taxon>
        <taxon>Papaveraceae</taxon>
        <taxon>Papaveroideae</taxon>
        <taxon>Papaver</taxon>
    </lineage>
</organism>
<evidence type="ECO:0000256" key="2">
    <source>
        <dbReference type="PROSITE-ProRule" id="PRU00708"/>
    </source>
</evidence>
<accession>A0A4Y7JZV1</accession>
<dbReference type="PROSITE" id="PS51375">
    <property type="entry name" value="PPR"/>
    <property type="match status" value="1"/>
</dbReference>
<proteinExistence type="predicted"/>
<dbReference type="Gramene" id="RZC66096">
    <property type="protein sequence ID" value="RZC66096"/>
    <property type="gene ID" value="C5167_009779"/>
</dbReference>
<dbReference type="PANTHER" id="PTHR47926:SF531">
    <property type="entry name" value="TETRATRICOPEPTIDE REPEAT SUPERFAMILY PROTEIN"/>
    <property type="match status" value="1"/>
</dbReference>